<comment type="caution">
    <text evidence="2">The sequence shown here is derived from an EMBL/GenBank/DDBJ whole genome shotgun (WGS) entry which is preliminary data.</text>
</comment>
<name>A0A1Q9E8C1_SYMMI</name>
<evidence type="ECO:0000313" key="2">
    <source>
        <dbReference type="EMBL" id="OLQ03652.1"/>
    </source>
</evidence>
<reference evidence="2 3" key="1">
    <citation type="submission" date="2016-02" db="EMBL/GenBank/DDBJ databases">
        <title>Genome analysis of coral dinoflagellate symbionts highlights evolutionary adaptations to a symbiotic lifestyle.</title>
        <authorList>
            <person name="Aranda M."/>
            <person name="Li Y."/>
            <person name="Liew Y.J."/>
            <person name="Baumgarten S."/>
            <person name="Simakov O."/>
            <person name="Wilson M."/>
            <person name="Piel J."/>
            <person name="Ashoor H."/>
            <person name="Bougouffa S."/>
            <person name="Bajic V.B."/>
            <person name="Ryu T."/>
            <person name="Ravasi T."/>
            <person name="Bayer T."/>
            <person name="Micklem G."/>
            <person name="Kim H."/>
            <person name="Bhak J."/>
            <person name="Lajeunesse T.C."/>
            <person name="Voolstra C.R."/>
        </authorList>
    </citation>
    <scope>NUCLEOTIDE SEQUENCE [LARGE SCALE GENOMIC DNA]</scope>
    <source>
        <strain evidence="2 3">CCMP2467</strain>
    </source>
</reference>
<feature type="compositionally biased region" description="Polar residues" evidence="1">
    <location>
        <begin position="7"/>
        <end position="22"/>
    </location>
</feature>
<proteinExistence type="predicted"/>
<keyword evidence="3" id="KW-1185">Reference proteome</keyword>
<dbReference type="EMBL" id="LSRX01000231">
    <property type="protein sequence ID" value="OLQ03652.1"/>
    <property type="molecule type" value="Genomic_DNA"/>
</dbReference>
<feature type="region of interest" description="Disordered" evidence="1">
    <location>
        <begin position="1"/>
        <end position="22"/>
    </location>
</feature>
<accession>A0A1Q9E8C1</accession>
<dbReference type="Proteomes" id="UP000186817">
    <property type="component" value="Unassembled WGS sequence"/>
</dbReference>
<protein>
    <submittedName>
        <fullName evidence="2">Uncharacterized protein</fullName>
    </submittedName>
</protein>
<sequence>MVEDQRASQPATLQESQRSSNYCARDANKTTLPWKCETFVISASRKATDTAVASTFRLQFKLRLVSHRICVGDRLARQPGSSV</sequence>
<evidence type="ECO:0000313" key="3">
    <source>
        <dbReference type="Proteomes" id="UP000186817"/>
    </source>
</evidence>
<evidence type="ECO:0000256" key="1">
    <source>
        <dbReference type="SAM" id="MobiDB-lite"/>
    </source>
</evidence>
<dbReference type="AlphaFoldDB" id="A0A1Q9E8C1"/>
<gene>
    <name evidence="2" type="ORF">AK812_SmicGene13386</name>
</gene>
<organism evidence="2 3">
    <name type="scientific">Symbiodinium microadriaticum</name>
    <name type="common">Dinoflagellate</name>
    <name type="synonym">Zooxanthella microadriatica</name>
    <dbReference type="NCBI Taxonomy" id="2951"/>
    <lineage>
        <taxon>Eukaryota</taxon>
        <taxon>Sar</taxon>
        <taxon>Alveolata</taxon>
        <taxon>Dinophyceae</taxon>
        <taxon>Suessiales</taxon>
        <taxon>Symbiodiniaceae</taxon>
        <taxon>Symbiodinium</taxon>
    </lineage>
</organism>